<feature type="transmembrane region" description="Helical" evidence="2">
    <location>
        <begin position="446"/>
        <end position="466"/>
    </location>
</feature>
<feature type="compositionally biased region" description="Low complexity" evidence="1">
    <location>
        <begin position="101"/>
        <end position="117"/>
    </location>
</feature>
<feature type="region of interest" description="Disordered" evidence="1">
    <location>
        <begin position="181"/>
        <end position="213"/>
    </location>
</feature>
<name>A0A5B9QUS0_9BACT</name>
<evidence type="ECO:0000313" key="3">
    <source>
        <dbReference type="EMBL" id="QEG42797.1"/>
    </source>
</evidence>
<feature type="transmembrane region" description="Helical" evidence="2">
    <location>
        <begin position="59"/>
        <end position="77"/>
    </location>
</feature>
<dbReference type="AlphaFoldDB" id="A0A5B9QUS0"/>
<keyword evidence="2" id="KW-1133">Transmembrane helix</keyword>
<dbReference type="KEGG" id="rul:UC8_48390"/>
<organism evidence="3 4">
    <name type="scientific">Roseimaritima ulvae</name>
    <dbReference type="NCBI Taxonomy" id="980254"/>
    <lineage>
        <taxon>Bacteria</taxon>
        <taxon>Pseudomonadati</taxon>
        <taxon>Planctomycetota</taxon>
        <taxon>Planctomycetia</taxon>
        <taxon>Pirellulales</taxon>
        <taxon>Pirellulaceae</taxon>
        <taxon>Roseimaritima</taxon>
    </lineage>
</organism>
<accession>A0A5B9QUS0</accession>
<protein>
    <submittedName>
        <fullName evidence="3">Uncharacterized protein</fullName>
    </submittedName>
</protein>
<gene>
    <name evidence="3" type="ORF">UC8_48390</name>
</gene>
<keyword evidence="2" id="KW-0472">Membrane</keyword>
<feature type="compositionally biased region" description="Polar residues" evidence="1">
    <location>
        <begin position="121"/>
        <end position="137"/>
    </location>
</feature>
<feature type="compositionally biased region" description="Pro residues" evidence="1">
    <location>
        <begin position="192"/>
        <end position="201"/>
    </location>
</feature>
<dbReference type="Proteomes" id="UP000325286">
    <property type="component" value="Chromosome"/>
</dbReference>
<keyword evidence="2" id="KW-0812">Transmembrane</keyword>
<reference evidence="3 4" key="1">
    <citation type="submission" date="2019-08" db="EMBL/GenBank/DDBJ databases">
        <title>Deep-cultivation of Planctomycetes and their phenomic and genomic characterization uncovers novel biology.</title>
        <authorList>
            <person name="Wiegand S."/>
            <person name="Jogler M."/>
            <person name="Boedeker C."/>
            <person name="Pinto D."/>
            <person name="Vollmers J."/>
            <person name="Rivas-Marin E."/>
            <person name="Kohn T."/>
            <person name="Peeters S.H."/>
            <person name="Heuer A."/>
            <person name="Rast P."/>
            <person name="Oberbeckmann S."/>
            <person name="Bunk B."/>
            <person name="Jeske O."/>
            <person name="Meyerdierks A."/>
            <person name="Storesund J.E."/>
            <person name="Kallscheuer N."/>
            <person name="Luecker S."/>
            <person name="Lage O.M."/>
            <person name="Pohl T."/>
            <person name="Merkel B.J."/>
            <person name="Hornburger P."/>
            <person name="Mueller R.-W."/>
            <person name="Bruemmer F."/>
            <person name="Labrenz M."/>
            <person name="Spormann A.M."/>
            <person name="Op den Camp H."/>
            <person name="Overmann J."/>
            <person name="Amann R."/>
            <person name="Jetten M.S.M."/>
            <person name="Mascher T."/>
            <person name="Medema M.H."/>
            <person name="Devos D.P."/>
            <person name="Kaster A.-K."/>
            <person name="Ovreas L."/>
            <person name="Rohde M."/>
            <person name="Galperin M.Y."/>
            <person name="Jogler C."/>
        </authorList>
    </citation>
    <scope>NUCLEOTIDE SEQUENCE [LARGE SCALE GENOMIC DNA]</scope>
    <source>
        <strain evidence="3 4">UC8</strain>
    </source>
</reference>
<keyword evidence="4" id="KW-1185">Reference proteome</keyword>
<feature type="region of interest" description="Disordered" evidence="1">
    <location>
        <begin position="92"/>
        <end position="148"/>
    </location>
</feature>
<proteinExistence type="predicted"/>
<sequence>MLRIVTFALPIPTFSPNRPPLLARPVAPTMRIPSNFSEQNLYRQRRNLRRQSSHSMRRVIRLVLALGVVLVVMRQAADPGIYKPFFPQAPTALTESPPSAPGTNAPGTTAPGTNAPALNGAETSGPDSPATDNQGQTPDAAAAAAQSRSTEVERGLVARLDADGQKRLTKWLAHWRRVTAATTTDSATSEQEPPPLHPPPGMVERQRGEGVSAGADDLPELAFPDGAAAREALIAACESQVPAFDSPEAAALLAAVDPLTLARLQDALDATYQSRVADGAIWRSSDADAFYRYLELATDDDFAAAFLNAEPPPRRVGVLPLMQQPDEYLGQAVWLYGNVARAVPVPAKENSFGIESYWEVWLRPDDGTERAVILYAPDVPPEVSAVAPDATLTRGPRIAIAGKFLKRRLFGAVGGATESPVIVGRVWQRDQHSPSAPTTSNNRPRFGIILGLAAAVGIGLACVLLWKSSLDAKHLRRVRKTTATLPDSLAQAIAPENINKRADSEPHETKP</sequence>
<evidence type="ECO:0000313" key="4">
    <source>
        <dbReference type="Proteomes" id="UP000325286"/>
    </source>
</evidence>
<evidence type="ECO:0000256" key="1">
    <source>
        <dbReference type="SAM" id="MobiDB-lite"/>
    </source>
</evidence>
<dbReference type="EMBL" id="CP042914">
    <property type="protein sequence ID" value="QEG42797.1"/>
    <property type="molecule type" value="Genomic_DNA"/>
</dbReference>
<evidence type="ECO:0000256" key="2">
    <source>
        <dbReference type="SAM" id="Phobius"/>
    </source>
</evidence>